<dbReference type="Pfam" id="PF00149">
    <property type="entry name" value="Metallophos"/>
    <property type="match status" value="1"/>
</dbReference>
<dbReference type="PANTHER" id="PTHR34990:SF2">
    <property type="entry name" value="BLL8164 PROTEIN"/>
    <property type="match status" value="1"/>
</dbReference>
<evidence type="ECO:0000313" key="7">
    <source>
        <dbReference type="EMBL" id="MDD1794742.1"/>
    </source>
</evidence>
<reference evidence="7" key="1">
    <citation type="submission" date="2021-12" db="EMBL/GenBank/DDBJ databases">
        <title>Enterovibrio ZSDZ35 sp. nov. and Enterovibrio ZSDZ42 sp. nov., isolated from coastal seawater in Qingdao.</title>
        <authorList>
            <person name="Zhang P."/>
        </authorList>
    </citation>
    <scope>NUCLEOTIDE SEQUENCE</scope>
    <source>
        <strain evidence="7">ZSDZ42</strain>
    </source>
</reference>
<sequence>MNSISVRTLWISDLHLGNKDCKAKYLLDFLQHHEADTIILVGDIVDFHSMKSNRHWPESHSEVISLLIQRAHAGTRLIYVPGNHDAAIRDYLSFDFGRIEVHARYLHETVSGKCIIAIHGDEFDNAVCHSRLTELAGYVGYDFLLFLNRWWAWSRRRMGFSYWSLASYIKSKVQSANVAISRFENAAVQFALRKEADAVVCGHIHHPGMKNIGGTLYLNDGDWIENCTALIEQHEGTLQLIRWTEKPELICETNAFVDPSLVSMSPKSVDVEHHDFMSNEPESDQSEDKDSEAA</sequence>
<keyword evidence="3" id="KW-0479">Metal-binding</keyword>
<dbReference type="Proteomes" id="UP001149400">
    <property type="component" value="Unassembled WGS sequence"/>
</dbReference>
<dbReference type="CDD" id="cd07398">
    <property type="entry name" value="MPP_YbbF-LpxH"/>
    <property type="match status" value="1"/>
</dbReference>
<dbReference type="InterPro" id="IPR043461">
    <property type="entry name" value="LpxH-like"/>
</dbReference>
<dbReference type="InterPro" id="IPR029052">
    <property type="entry name" value="Metallo-depent_PP-like"/>
</dbReference>
<keyword evidence="2" id="KW-0997">Cell inner membrane</keyword>
<dbReference type="InterPro" id="IPR004843">
    <property type="entry name" value="Calcineurin-like_PHP"/>
</dbReference>
<evidence type="ECO:0000259" key="6">
    <source>
        <dbReference type="Pfam" id="PF00149"/>
    </source>
</evidence>
<evidence type="ECO:0000256" key="5">
    <source>
        <dbReference type="ARBA" id="ARBA00023211"/>
    </source>
</evidence>
<dbReference type="Gene3D" id="3.60.21.10">
    <property type="match status" value="1"/>
</dbReference>
<dbReference type="EMBL" id="JAJUBC010000020">
    <property type="protein sequence ID" value="MDD1794742.1"/>
    <property type="molecule type" value="Genomic_DNA"/>
</dbReference>
<evidence type="ECO:0000256" key="1">
    <source>
        <dbReference type="ARBA" id="ARBA00022475"/>
    </source>
</evidence>
<organism evidence="7 8">
    <name type="scientific">Enterovibrio gelatinilyticus</name>
    <dbReference type="NCBI Taxonomy" id="2899819"/>
    <lineage>
        <taxon>Bacteria</taxon>
        <taxon>Pseudomonadati</taxon>
        <taxon>Pseudomonadota</taxon>
        <taxon>Gammaproteobacteria</taxon>
        <taxon>Vibrionales</taxon>
        <taxon>Vibrionaceae</taxon>
        <taxon>Enterovibrio</taxon>
    </lineage>
</organism>
<accession>A0ABT5R5I6</accession>
<dbReference type="RefSeq" id="WP_274165566.1">
    <property type="nucleotide sequence ID" value="NZ_JAJUBC010000020.1"/>
</dbReference>
<comment type="caution">
    <text evidence="7">The sequence shown here is derived from an EMBL/GenBank/DDBJ whole genome shotgun (WGS) entry which is preliminary data.</text>
</comment>
<keyword evidence="4" id="KW-0472">Membrane</keyword>
<evidence type="ECO:0000256" key="3">
    <source>
        <dbReference type="ARBA" id="ARBA00022723"/>
    </source>
</evidence>
<keyword evidence="8" id="KW-1185">Reference proteome</keyword>
<proteinExistence type="predicted"/>
<dbReference type="PANTHER" id="PTHR34990">
    <property type="entry name" value="UDP-2,3-DIACYLGLUCOSAMINE HYDROLASE-RELATED"/>
    <property type="match status" value="1"/>
</dbReference>
<evidence type="ECO:0000256" key="2">
    <source>
        <dbReference type="ARBA" id="ARBA00022519"/>
    </source>
</evidence>
<keyword evidence="5" id="KW-0464">Manganese</keyword>
<feature type="domain" description="Calcineurin-like phosphoesterase" evidence="6">
    <location>
        <begin position="7"/>
        <end position="207"/>
    </location>
</feature>
<name>A0ABT5R5I6_9GAMM</name>
<dbReference type="SUPFAM" id="SSF56300">
    <property type="entry name" value="Metallo-dependent phosphatases"/>
    <property type="match status" value="1"/>
</dbReference>
<gene>
    <name evidence="7" type="ORF">LRP50_16525</name>
</gene>
<protein>
    <submittedName>
        <fullName evidence="7">UDP-2,3-diacylglucosamine diphosphatase</fullName>
    </submittedName>
</protein>
<evidence type="ECO:0000256" key="4">
    <source>
        <dbReference type="ARBA" id="ARBA00023136"/>
    </source>
</evidence>
<keyword evidence="1" id="KW-1003">Cell membrane</keyword>
<evidence type="ECO:0000313" key="8">
    <source>
        <dbReference type="Proteomes" id="UP001149400"/>
    </source>
</evidence>